<dbReference type="EMBL" id="SRMA01001789">
    <property type="protein sequence ID" value="TRZ04031.1"/>
    <property type="molecule type" value="Genomic_DNA"/>
</dbReference>
<evidence type="ECO:0000313" key="2">
    <source>
        <dbReference type="Proteomes" id="UP000316079"/>
    </source>
</evidence>
<evidence type="ECO:0000313" key="1">
    <source>
        <dbReference type="EMBL" id="TRZ04031.1"/>
    </source>
</evidence>
<comment type="caution">
    <text evidence="1">The sequence shown here is derived from an EMBL/GenBank/DDBJ whole genome shotgun (WGS) entry which is preliminary data.</text>
</comment>
<gene>
    <name evidence="1" type="ORF">DNTS_006373</name>
</gene>
<keyword evidence="2" id="KW-1185">Reference proteome</keyword>
<dbReference type="OrthoDB" id="29306at2759"/>
<name>A0A553RPC8_9TELE</name>
<dbReference type="AlphaFoldDB" id="A0A553RPC8"/>
<accession>A0A553RPC8</accession>
<protein>
    <submittedName>
        <fullName evidence="1">Uncharacterized protein</fullName>
    </submittedName>
</protein>
<proteinExistence type="predicted"/>
<organism evidence="1 2">
    <name type="scientific">Danionella cerebrum</name>
    <dbReference type="NCBI Taxonomy" id="2873325"/>
    <lineage>
        <taxon>Eukaryota</taxon>
        <taxon>Metazoa</taxon>
        <taxon>Chordata</taxon>
        <taxon>Craniata</taxon>
        <taxon>Vertebrata</taxon>
        <taxon>Euteleostomi</taxon>
        <taxon>Actinopterygii</taxon>
        <taxon>Neopterygii</taxon>
        <taxon>Teleostei</taxon>
        <taxon>Ostariophysi</taxon>
        <taxon>Cypriniformes</taxon>
        <taxon>Danionidae</taxon>
        <taxon>Danioninae</taxon>
        <taxon>Danionella</taxon>
    </lineage>
</organism>
<reference evidence="1 2" key="1">
    <citation type="journal article" date="2019" name="Sci. Data">
        <title>Hybrid genome assembly and annotation of Danionella translucida.</title>
        <authorList>
            <person name="Kadobianskyi M."/>
            <person name="Schulze L."/>
            <person name="Schuelke M."/>
            <person name="Judkewitz B."/>
        </authorList>
    </citation>
    <scope>NUCLEOTIDE SEQUENCE [LARGE SCALE GENOMIC DNA]</scope>
    <source>
        <strain evidence="1 2">Bolton</strain>
    </source>
</reference>
<dbReference type="Proteomes" id="UP000316079">
    <property type="component" value="Unassembled WGS sequence"/>
</dbReference>
<sequence>MIHSVYGSGPNDGNKLETNADSAFSHFPNLLPPPIFFNPTHTPFAPLVTPASLMPHENLNLPPVYMPEEWPSFFVGYANLPVAIKTPRRRRSKKRDGSRPSRTQMWLDNILADVFESVDFTAADGEIVDRLDSYLHKTKQRLRRS</sequence>